<dbReference type="EMBL" id="JAJSOF020000021">
    <property type="protein sequence ID" value="KAJ4436908.1"/>
    <property type="molecule type" value="Genomic_DNA"/>
</dbReference>
<keyword evidence="3" id="KW-1185">Reference proteome</keyword>
<feature type="compositionally biased region" description="Acidic residues" evidence="1">
    <location>
        <begin position="68"/>
        <end position="79"/>
    </location>
</feature>
<evidence type="ECO:0000313" key="2">
    <source>
        <dbReference type="EMBL" id="KAJ4436908.1"/>
    </source>
</evidence>
<organism evidence="2 3">
    <name type="scientific">Periplaneta americana</name>
    <name type="common">American cockroach</name>
    <name type="synonym">Blatta americana</name>
    <dbReference type="NCBI Taxonomy" id="6978"/>
    <lineage>
        <taxon>Eukaryota</taxon>
        <taxon>Metazoa</taxon>
        <taxon>Ecdysozoa</taxon>
        <taxon>Arthropoda</taxon>
        <taxon>Hexapoda</taxon>
        <taxon>Insecta</taxon>
        <taxon>Pterygota</taxon>
        <taxon>Neoptera</taxon>
        <taxon>Polyneoptera</taxon>
        <taxon>Dictyoptera</taxon>
        <taxon>Blattodea</taxon>
        <taxon>Blattoidea</taxon>
        <taxon>Blattidae</taxon>
        <taxon>Blattinae</taxon>
        <taxon>Periplaneta</taxon>
    </lineage>
</organism>
<reference evidence="2 3" key="1">
    <citation type="journal article" date="2022" name="Allergy">
        <title>Genome assembly and annotation of Periplaneta americana reveal a comprehensive cockroach allergen profile.</title>
        <authorList>
            <person name="Wang L."/>
            <person name="Xiong Q."/>
            <person name="Saelim N."/>
            <person name="Wang L."/>
            <person name="Nong W."/>
            <person name="Wan A.T."/>
            <person name="Shi M."/>
            <person name="Liu X."/>
            <person name="Cao Q."/>
            <person name="Hui J.H.L."/>
            <person name="Sookrung N."/>
            <person name="Leung T.F."/>
            <person name="Tungtrongchitr A."/>
            <person name="Tsui S.K.W."/>
        </authorList>
    </citation>
    <scope>NUCLEOTIDE SEQUENCE [LARGE SCALE GENOMIC DNA]</scope>
    <source>
        <strain evidence="2">PWHHKU_190912</strain>
    </source>
</reference>
<comment type="caution">
    <text evidence="2">The sequence shown here is derived from an EMBL/GenBank/DDBJ whole genome shotgun (WGS) entry which is preliminary data.</text>
</comment>
<sequence length="79" mass="8089">MAGLCEGDNEPAGSLKAISKDDGNVIYGGDNYGVGWLVKALACRSEVDYLVGFFRGFPQPGGGGGGGGDDDDDDKLETT</sequence>
<accession>A0ABQ8SSL6</accession>
<evidence type="ECO:0000256" key="1">
    <source>
        <dbReference type="SAM" id="MobiDB-lite"/>
    </source>
</evidence>
<name>A0ABQ8SSL6_PERAM</name>
<evidence type="ECO:0000313" key="3">
    <source>
        <dbReference type="Proteomes" id="UP001148838"/>
    </source>
</evidence>
<dbReference type="Proteomes" id="UP001148838">
    <property type="component" value="Unassembled WGS sequence"/>
</dbReference>
<gene>
    <name evidence="2" type="ORF">ANN_17040</name>
</gene>
<protein>
    <submittedName>
        <fullName evidence="2">Uncharacterized protein</fullName>
    </submittedName>
</protein>
<proteinExistence type="predicted"/>
<feature type="region of interest" description="Disordered" evidence="1">
    <location>
        <begin position="57"/>
        <end position="79"/>
    </location>
</feature>